<accession>A0A2P6MJ53</accession>
<dbReference type="PRINTS" id="PR00080">
    <property type="entry name" value="SDRFAMILY"/>
</dbReference>
<organism evidence="3 4">
    <name type="scientific">Alkalicoccus urumqiensis</name>
    <name type="common">Bacillus urumqiensis</name>
    <dbReference type="NCBI Taxonomy" id="1548213"/>
    <lineage>
        <taxon>Bacteria</taxon>
        <taxon>Bacillati</taxon>
        <taxon>Bacillota</taxon>
        <taxon>Bacilli</taxon>
        <taxon>Bacillales</taxon>
        <taxon>Bacillaceae</taxon>
        <taxon>Alkalicoccus</taxon>
    </lineage>
</organism>
<sequence length="263" mass="27864">MNTYDSLKGRHAVITGGGSGMGETAAKQLAAQGTRVTLLDIEAAEAEKTAQAIKEEGGEAEPFACDTSDARAVEDAFQKAVDRFGPVDIVFANAGINGTVSPIEDMEPDEWGKTTSINLNGTFHTVKYAIPHMKENGGSIILTSSVNGTRVFSNFGMSAYSSTKAGQLAFGKMAALELSNYRIRVNVICPGFIKTDIGSKTYPKEEELEKIEIPVEHPEGDQPLKGDGGDPEEVADLVSFLASDASKHITGTELFIDGGSSLL</sequence>
<dbReference type="EMBL" id="PVNS01000004">
    <property type="protein sequence ID" value="PRO66317.1"/>
    <property type="molecule type" value="Genomic_DNA"/>
</dbReference>
<dbReference type="Pfam" id="PF13561">
    <property type="entry name" value="adh_short_C2"/>
    <property type="match status" value="1"/>
</dbReference>
<protein>
    <submittedName>
        <fullName evidence="3">3-oxoacyl-[acyl-carrier-protein] reductase</fullName>
    </submittedName>
</protein>
<gene>
    <name evidence="3" type="ORF">C6I21_05805</name>
</gene>
<evidence type="ECO:0000256" key="1">
    <source>
        <dbReference type="ARBA" id="ARBA00006484"/>
    </source>
</evidence>
<dbReference type="CDD" id="cd05233">
    <property type="entry name" value="SDR_c"/>
    <property type="match status" value="1"/>
</dbReference>
<keyword evidence="2" id="KW-0560">Oxidoreductase</keyword>
<name>A0A2P6MJ53_ALKUR</name>
<reference evidence="3 4" key="1">
    <citation type="submission" date="2018-03" db="EMBL/GenBank/DDBJ databases">
        <title>Bacillus urumqiensis sp. nov., a moderately haloalkaliphilic bacterium isolated from a salt lake.</title>
        <authorList>
            <person name="Zhao B."/>
            <person name="Liao Z."/>
        </authorList>
    </citation>
    <scope>NUCLEOTIDE SEQUENCE [LARGE SCALE GENOMIC DNA]</scope>
    <source>
        <strain evidence="3 4">BZ-SZ-XJ18</strain>
    </source>
</reference>
<dbReference type="SUPFAM" id="SSF51735">
    <property type="entry name" value="NAD(P)-binding Rossmann-fold domains"/>
    <property type="match status" value="1"/>
</dbReference>
<dbReference type="PANTHER" id="PTHR24321">
    <property type="entry name" value="DEHYDROGENASES, SHORT CHAIN"/>
    <property type="match status" value="1"/>
</dbReference>
<evidence type="ECO:0000313" key="4">
    <source>
        <dbReference type="Proteomes" id="UP000243650"/>
    </source>
</evidence>
<dbReference type="Gene3D" id="3.40.50.720">
    <property type="entry name" value="NAD(P)-binding Rossmann-like Domain"/>
    <property type="match status" value="1"/>
</dbReference>
<dbReference type="PRINTS" id="PR00081">
    <property type="entry name" value="GDHRDH"/>
</dbReference>
<dbReference type="InterPro" id="IPR036291">
    <property type="entry name" value="NAD(P)-bd_dom_sf"/>
</dbReference>
<evidence type="ECO:0000256" key="2">
    <source>
        <dbReference type="ARBA" id="ARBA00023002"/>
    </source>
</evidence>
<dbReference type="OrthoDB" id="9803333at2"/>
<comment type="similarity">
    <text evidence="1">Belongs to the short-chain dehydrogenases/reductases (SDR) family.</text>
</comment>
<dbReference type="PANTHER" id="PTHR24321:SF8">
    <property type="entry name" value="ESTRADIOL 17-BETA-DEHYDROGENASE 8-RELATED"/>
    <property type="match status" value="1"/>
</dbReference>
<dbReference type="RefSeq" id="WP_105958507.1">
    <property type="nucleotide sequence ID" value="NZ_PVNS01000004.1"/>
</dbReference>
<dbReference type="InterPro" id="IPR002347">
    <property type="entry name" value="SDR_fam"/>
</dbReference>
<dbReference type="Proteomes" id="UP000243650">
    <property type="component" value="Unassembled WGS sequence"/>
</dbReference>
<proteinExistence type="inferred from homology"/>
<dbReference type="FunFam" id="3.40.50.720:FF:000084">
    <property type="entry name" value="Short-chain dehydrogenase reductase"/>
    <property type="match status" value="1"/>
</dbReference>
<comment type="caution">
    <text evidence="3">The sequence shown here is derived from an EMBL/GenBank/DDBJ whole genome shotgun (WGS) entry which is preliminary data.</text>
</comment>
<evidence type="ECO:0000313" key="3">
    <source>
        <dbReference type="EMBL" id="PRO66317.1"/>
    </source>
</evidence>
<dbReference type="GO" id="GO:0008206">
    <property type="term" value="P:bile acid metabolic process"/>
    <property type="evidence" value="ECO:0007669"/>
    <property type="project" value="UniProtKB-ARBA"/>
</dbReference>
<dbReference type="AlphaFoldDB" id="A0A2P6MJ53"/>
<dbReference type="NCBIfam" id="NF004203">
    <property type="entry name" value="PRK05653.2-4"/>
    <property type="match status" value="1"/>
</dbReference>
<dbReference type="GO" id="GO:0016491">
    <property type="term" value="F:oxidoreductase activity"/>
    <property type="evidence" value="ECO:0007669"/>
    <property type="project" value="UniProtKB-KW"/>
</dbReference>
<keyword evidence="4" id="KW-1185">Reference proteome</keyword>